<sequence>MASSSSDTGDDSKVNLLDLSAAAISSAIVAADQIIALASGNGDGLDDAGDENKKNARLKIDGSFVTDADMAAQQIIVDALYKVSSGIRIIGEENEEEMRKRAITGHEKKLESMFELARKEVSMRYQELPCDKLPLSQSKQGEKDEPVTAKEDVTEKDSYVAVIDKMQEYEVGTNRVTIWIDPLDATNSYAKGDYGPVSILVAIIVDQIPCFGVICKPFGYSGQPLILDTGCMAAYGGTLLGAAYIAGGSRLQNINQNNQIVITKDLPRAVISKSRSQGIQNFVTHMAEKGLVHPDPLLVSGAGEKSLRIITRFENEGLWFFPSGGTSLWDVAASDALLRAIGGKLTDKYGNTMDYSKTRKEAENEDGVVACYDENLHSECIRLFSEASWE</sequence>
<dbReference type="Gene3D" id="3.30.540.10">
    <property type="entry name" value="Fructose-1,6-Bisphosphatase, subunit A, domain 1"/>
    <property type="match status" value="1"/>
</dbReference>
<dbReference type="InterPro" id="IPR020550">
    <property type="entry name" value="Inositol_monophosphatase_CS"/>
</dbReference>
<gene>
    <name evidence="7" type="ORF">PSNMU_V1.4_AUG-EV-PASAV3_0118490</name>
</gene>
<evidence type="ECO:0000256" key="3">
    <source>
        <dbReference type="ARBA" id="ARBA00040342"/>
    </source>
</evidence>
<evidence type="ECO:0000256" key="6">
    <source>
        <dbReference type="PIRSR" id="PIRSR600760-2"/>
    </source>
</evidence>
<dbReference type="GO" id="GO:0046872">
    <property type="term" value="F:metal ion binding"/>
    <property type="evidence" value="ECO:0007669"/>
    <property type="project" value="UniProtKB-KW"/>
</dbReference>
<accession>A0A448ZRP2</accession>
<evidence type="ECO:0000256" key="1">
    <source>
        <dbReference type="ARBA" id="ARBA00009759"/>
    </source>
</evidence>
<name>A0A448ZRP2_9STRA</name>
<dbReference type="InterPro" id="IPR000760">
    <property type="entry name" value="Inositol_monophosphatase-like"/>
</dbReference>
<feature type="binding site" evidence="6">
    <location>
        <position position="92"/>
    </location>
    <ligand>
        <name>Mg(2+)</name>
        <dbReference type="ChEBI" id="CHEBI:18420"/>
        <label>1</label>
        <note>catalytic</note>
    </ligand>
</feature>
<keyword evidence="8" id="KW-1185">Reference proteome</keyword>
<evidence type="ECO:0000256" key="4">
    <source>
        <dbReference type="ARBA" id="ARBA00041815"/>
    </source>
</evidence>
<dbReference type="PROSITE" id="PS00630">
    <property type="entry name" value="IMP_2"/>
    <property type="match status" value="1"/>
</dbReference>
<comment type="similarity">
    <text evidence="1">Belongs to the inositol monophosphatase superfamily.</text>
</comment>
<dbReference type="EC" id="3.1.3.7" evidence="2"/>
<evidence type="ECO:0000313" key="8">
    <source>
        <dbReference type="Proteomes" id="UP000291116"/>
    </source>
</evidence>
<feature type="binding site" evidence="6">
    <location>
        <position position="330"/>
    </location>
    <ligand>
        <name>Mg(2+)</name>
        <dbReference type="ChEBI" id="CHEBI:18420"/>
        <label>1</label>
        <note>catalytic</note>
    </ligand>
</feature>
<feature type="binding site" evidence="6">
    <location>
        <position position="184"/>
    </location>
    <ligand>
        <name>Mg(2+)</name>
        <dbReference type="ChEBI" id="CHEBI:18420"/>
        <label>1</label>
        <note>catalytic</note>
    </ligand>
</feature>
<dbReference type="AlphaFoldDB" id="A0A448ZRP2"/>
<dbReference type="EMBL" id="CAACVS010000658">
    <property type="protein sequence ID" value="VEU44720.1"/>
    <property type="molecule type" value="Genomic_DNA"/>
</dbReference>
<feature type="binding site" evidence="6">
    <location>
        <position position="183"/>
    </location>
    <ligand>
        <name>Mg(2+)</name>
        <dbReference type="ChEBI" id="CHEBI:18420"/>
        <label>1</label>
        <note>catalytic</note>
    </ligand>
</feature>
<keyword evidence="6" id="KW-0479">Metal-binding</keyword>
<dbReference type="PANTHER" id="PTHR43028:SF5">
    <property type="entry name" value="3'(2'),5'-BISPHOSPHATE NUCLEOTIDASE 1"/>
    <property type="match status" value="1"/>
</dbReference>
<comment type="cofactor">
    <cofactor evidence="6">
        <name>Mg(2+)</name>
        <dbReference type="ChEBI" id="CHEBI:18420"/>
    </cofactor>
</comment>
<organism evidence="7 8">
    <name type="scientific">Pseudo-nitzschia multistriata</name>
    <dbReference type="NCBI Taxonomy" id="183589"/>
    <lineage>
        <taxon>Eukaryota</taxon>
        <taxon>Sar</taxon>
        <taxon>Stramenopiles</taxon>
        <taxon>Ochrophyta</taxon>
        <taxon>Bacillariophyta</taxon>
        <taxon>Bacillariophyceae</taxon>
        <taxon>Bacillariophycidae</taxon>
        <taxon>Bacillariales</taxon>
        <taxon>Bacillariaceae</taxon>
        <taxon>Pseudo-nitzschia</taxon>
    </lineage>
</organism>
<dbReference type="Gene3D" id="3.40.190.80">
    <property type="match status" value="1"/>
</dbReference>
<dbReference type="Proteomes" id="UP000291116">
    <property type="component" value="Unassembled WGS sequence"/>
</dbReference>
<evidence type="ECO:0000313" key="7">
    <source>
        <dbReference type="EMBL" id="VEU44720.1"/>
    </source>
</evidence>
<evidence type="ECO:0000256" key="5">
    <source>
        <dbReference type="ARBA" id="ARBA00044554"/>
    </source>
</evidence>
<keyword evidence="6" id="KW-0460">Magnesium</keyword>
<reference evidence="7 8" key="1">
    <citation type="submission" date="2019-01" db="EMBL/GenBank/DDBJ databases">
        <authorList>
            <person name="Ferrante I. M."/>
        </authorList>
    </citation>
    <scope>NUCLEOTIDE SEQUENCE [LARGE SCALE GENOMIC DNA]</scope>
    <source>
        <strain evidence="7 8">B856</strain>
    </source>
</reference>
<dbReference type="SUPFAM" id="SSF56655">
    <property type="entry name" value="Carbohydrate phosphatase"/>
    <property type="match status" value="1"/>
</dbReference>
<dbReference type="Pfam" id="PF00459">
    <property type="entry name" value="Inositol_P"/>
    <property type="match status" value="1"/>
</dbReference>
<dbReference type="PANTHER" id="PTHR43028">
    <property type="entry name" value="3'(2'),5'-BISPHOSPHATE NUCLEOTIDASE 1"/>
    <property type="match status" value="1"/>
</dbReference>
<protein>
    <recommendedName>
        <fullName evidence="3">3'(2'),5'-bisphosphate nucleotidase 1</fullName>
        <ecNumber evidence="2">3.1.3.7</ecNumber>
    </recommendedName>
    <alternativeName>
        <fullName evidence="4">Bisphosphate 3'-nucleotidase 1</fullName>
    </alternativeName>
    <alternativeName>
        <fullName evidence="5">Inositol-polyphosphate 1-phosphatase</fullName>
    </alternativeName>
</protein>
<dbReference type="GO" id="GO:0008441">
    <property type="term" value="F:3'(2'),5'-bisphosphate nucleotidase activity"/>
    <property type="evidence" value="ECO:0007669"/>
    <property type="project" value="UniProtKB-EC"/>
</dbReference>
<evidence type="ECO:0000256" key="2">
    <source>
        <dbReference type="ARBA" id="ARBA00012633"/>
    </source>
</evidence>
<proteinExistence type="inferred from homology"/>
<dbReference type="OrthoDB" id="10254945at2759"/>
<dbReference type="GO" id="GO:0046854">
    <property type="term" value="P:phosphatidylinositol phosphate biosynthetic process"/>
    <property type="evidence" value="ECO:0007669"/>
    <property type="project" value="InterPro"/>
</dbReference>
<feature type="binding site" evidence="6">
    <location>
        <position position="181"/>
    </location>
    <ligand>
        <name>Mg(2+)</name>
        <dbReference type="ChEBI" id="CHEBI:18420"/>
        <label>1</label>
        <note>catalytic</note>
    </ligand>
</feature>
<dbReference type="InterPro" id="IPR050725">
    <property type="entry name" value="CysQ/Inositol_MonoPase"/>
</dbReference>